<dbReference type="InterPro" id="IPR038765">
    <property type="entry name" value="Papain-like_cys_pep_sf"/>
</dbReference>
<feature type="domain" description="OTU" evidence="1">
    <location>
        <begin position="150"/>
        <end position="195"/>
    </location>
</feature>
<dbReference type="Gene3D" id="3.90.70.80">
    <property type="match status" value="1"/>
</dbReference>
<accession>A0A6B9FZ73</accession>
<name>A0A6B9FZ73_PANCY</name>
<dbReference type="EMBL" id="CP024768">
    <property type="protein sequence ID" value="QGY29572.1"/>
    <property type="molecule type" value="Genomic_DNA"/>
</dbReference>
<gene>
    <name evidence="2" type="ORF">CUN67_11780</name>
</gene>
<reference evidence="2 3" key="1">
    <citation type="submission" date="2017-11" db="EMBL/GenBank/DDBJ databases">
        <title>Genome sequence of Pantoea cypripedii NE1.</title>
        <authorList>
            <person name="Nascimento F.X."/>
        </authorList>
    </citation>
    <scope>NUCLEOTIDE SEQUENCE [LARGE SCALE GENOMIC DNA]</scope>
    <source>
        <strain evidence="2 3">NE1</strain>
    </source>
</reference>
<evidence type="ECO:0000313" key="2">
    <source>
        <dbReference type="EMBL" id="QGY29572.1"/>
    </source>
</evidence>
<dbReference type="InterPro" id="IPR003323">
    <property type="entry name" value="OTU_dom"/>
</dbReference>
<dbReference type="CDD" id="cd22744">
    <property type="entry name" value="OTU"/>
    <property type="match status" value="1"/>
</dbReference>
<dbReference type="AlphaFoldDB" id="A0A6B9FZ73"/>
<organism evidence="2 3">
    <name type="scientific">Pantoea cypripedii</name>
    <name type="common">Pectobacterium cypripedii</name>
    <name type="synonym">Erwinia cypripedii</name>
    <dbReference type="NCBI Taxonomy" id="55209"/>
    <lineage>
        <taxon>Bacteria</taxon>
        <taxon>Pseudomonadati</taxon>
        <taxon>Pseudomonadota</taxon>
        <taxon>Gammaproteobacteria</taxon>
        <taxon>Enterobacterales</taxon>
        <taxon>Erwiniaceae</taxon>
        <taxon>Pantoea</taxon>
    </lineage>
</organism>
<evidence type="ECO:0000259" key="1">
    <source>
        <dbReference type="Pfam" id="PF02338"/>
    </source>
</evidence>
<dbReference type="SUPFAM" id="SSF54001">
    <property type="entry name" value="Cysteine proteinases"/>
    <property type="match status" value="1"/>
</dbReference>
<proteinExistence type="predicted"/>
<protein>
    <recommendedName>
        <fullName evidence="1">OTU domain-containing protein</fullName>
    </recommendedName>
</protein>
<evidence type="ECO:0000313" key="3">
    <source>
        <dbReference type="Proteomes" id="UP000502005"/>
    </source>
</evidence>
<dbReference type="Pfam" id="PF02338">
    <property type="entry name" value="OTU"/>
    <property type="match status" value="1"/>
</dbReference>
<sequence>MEITCGRKDHVKSKRFDPSWSASDILKSGSEARHNAKVKKSIKKNATELLQKLSLKTKEISESERAKEDLLSCIRQEGRWDHDAIDIAVDALANTCKARIRIYDADVGMIADAGQEQNRQCTINLQRIRINGLEHYQFIDNAGCVHDVAADGNCLFRSVSMALFGDQDSWIYLRGQTADHIANHWEDYRDFVEVPSAESVPVTSQKNNRLEQLLPAFTLKTPHLKDNILEKFSMSLQKDLRDFIGRGVTPSQVMPEQDQRALRNVLHHFLSIYDVNRLQGIKKAIAGWISDPVEQKRIFGRLQRQMERAQDGQHNLTLREQASKQKIREMGSLKVFANAINHDLVTILLDTGINPHQLLAFLELTEAATLISEAGLLGTALEDLGEIIRDLEEDPDLPEDCQRIKEPAVQEQVENLKECFEKDLIELAHFVNNVDFEGHFMMNDRQLDENYSAENYNYTDNLDEVIAREGVIKADLIANRTRRLLEVRYMQRLPMNNLHEDTAYNSPLFMMRSIINPEEGGLYYDGNLSEKSIRHHLSNNHAARMASLRQHMVGAPFILGEGAPVTDMNLDGLAYGDKGLSYAMIMEELINNRAISIFRLNRIGLWSNTAIPNITRTGTLPFHWMDDFSDDTIELLFHGFRNPDQNHDYDSLLLCTSLQRIGKKIIGDKFDEHQLGKLIQDGLYPYTLGKLSLKLDELAYLLFLFPHGVNGGRGILAIAAKINEERAEGEPPYSPNADWKKLVTSLALDKTYRVKLEERLQVLQSAIDDIPWSQLCRHLSRNANIMVIEENEVHDFVAYYQPSGNISYTPPTGELHEPYLLLRPDYLEVYDEEGVSFGEFYRFENTNFSALRALIEAEGANFHDVHGRLPSDTENREALERLAKQIIALQKVQETRQKPA</sequence>
<dbReference type="Proteomes" id="UP000502005">
    <property type="component" value="Chromosome"/>
</dbReference>